<dbReference type="InterPro" id="IPR038673">
    <property type="entry name" value="OprB_sf"/>
</dbReference>
<comment type="caution">
    <text evidence="3">The sequence shown here is derived from an EMBL/GenBank/DDBJ whole genome shotgun (WGS) entry which is preliminary data.</text>
</comment>
<dbReference type="PANTHER" id="PTHR37944:SF1">
    <property type="entry name" value="PORIN B"/>
    <property type="match status" value="1"/>
</dbReference>
<dbReference type="EMBL" id="QUMO01000003">
    <property type="protein sequence ID" value="REF86287.1"/>
    <property type="molecule type" value="Genomic_DNA"/>
</dbReference>
<dbReference type="Pfam" id="PF04966">
    <property type="entry name" value="OprB"/>
    <property type="match status" value="1"/>
</dbReference>
<reference evidence="3 4" key="1">
    <citation type="submission" date="2018-08" db="EMBL/GenBank/DDBJ databases">
        <title>Genomic Encyclopedia of Type Strains, Phase IV (KMG-IV): sequencing the most valuable type-strain genomes for metagenomic binning, comparative biology and taxonomic classification.</title>
        <authorList>
            <person name="Goeker M."/>
        </authorList>
    </citation>
    <scope>NUCLEOTIDE SEQUENCE [LARGE SCALE GENOMIC DNA]</scope>
    <source>
        <strain evidence="3 4">BW863</strain>
    </source>
</reference>
<evidence type="ECO:0000256" key="1">
    <source>
        <dbReference type="ARBA" id="ARBA00008769"/>
    </source>
</evidence>
<gene>
    <name evidence="3" type="ORF">DES32_2337</name>
</gene>
<dbReference type="PANTHER" id="PTHR37944">
    <property type="entry name" value="PORIN B"/>
    <property type="match status" value="1"/>
</dbReference>
<dbReference type="GO" id="GO:0015288">
    <property type="term" value="F:porin activity"/>
    <property type="evidence" value="ECO:0007669"/>
    <property type="project" value="InterPro"/>
</dbReference>
<evidence type="ECO:0000313" key="4">
    <source>
        <dbReference type="Proteomes" id="UP000256900"/>
    </source>
</evidence>
<protein>
    <submittedName>
        <fullName evidence="3">OprB family porin</fullName>
    </submittedName>
</protein>
<sequence length="519" mass="56955">MVYHQTYYNKMTWGVVMERLACRLKLTCSHALFGVTSATDPASRQASACEAGVKLAGKLSTLSAAAIAAAVSFYGAAEAADLPSDKDASSPAWAGAVQPTPQPYWIDLRTKPVADFGRTLASQGIYLSGFEDGMYNNVPAGGIMHGSFFTNWAVLGVNLDMARIAGINGAQMHIAADNVAGDGHSWKYNGADWAYLENWGNHDGFQLREFSWDQSLFNNHMYILMGRTVPKSGEFDGSELYCLFDTFMCSTPTMYGATGAPPSFVTSSWGFRMLIKPTKDTYAKAGVWEDEPLLHTVGHGGFPGEDWDFNKGVGLFVPAEMGYKTTFADDKYPRHYDVGFTYDSSRYTDPLYGSSESHKGRSEVFFQAQQMVWRPDLDDTRGLTVFGALNVRTTGEAPMRDSLVAGLFDRGPFESRPKDFVGLVVQNFWFNNRYTQAVDNLIGPSGSVSPTETMLELNYGAKIGPGITLIPYFEYIWNPDLMGDSTPVAGINSAVQVGLRLTAELNDALDLPVLERVRN</sequence>
<comment type="similarity">
    <text evidence="1 2">Belongs to the OprB family.</text>
</comment>
<evidence type="ECO:0000313" key="3">
    <source>
        <dbReference type="EMBL" id="REF86287.1"/>
    </source>
</evidence>
<dbReference type="Proteomes" id="UP000256900">
    <property type="component" value="Unassembled WGS sequence"/>
</dbReference>
<evidence type="ECO:0000256" key="2">
    <source>
        <dbReference type="RuleBase" id="RU363072"/>
    </source>
</evidence>
<name>A0A3D9YUK1_9HYPH</name>
<accession>A0A3D9YUK1</accession>
<dbReference type="AlphaFoldDB" id="A0A3D9YUK1"/>
<proteinExistence type="inferred from homology"/>
<dbReference type="InterPro" id="IPR007049">
    <property type="entry name" value="Carb-sel_porin_OprB"/>
</dbReference>
<dbReference type="OrthoDB" id="177316at2"/>
<dbReference type="InterPro" id="IPR052932">
    <property type="entry name" value="OprB_Porin"/>
</dbReference>
<keyword evidence="4" id="KW-1185">Reference proteome</keyword>
<dbReference type="Gene3D" id="2.40.160.180">
    <property type="entry name" value="Carbohydrate-selective porin OprB"/>
    <property type="match status" value="1"/>
</dbReference>
<dbReference type="GO" id="GO:0008643">
    <property type="term" value="P:carbohydrate transport"/>
    <property type="evidence" value="ECO:0007669"/>
    <property type="project" value="InterPro"/>
</dbReference>
<dbReference type="GO" id="GO:0016020">
    <property type="term" value="C:membrane"/>
    <property type="evidence" value="ECO:0007669"/>
    <property type="project" value="InterPro"/>
</dbReference>
<organism evidence="3 4">
    <name type="scientific">Methylovirgula ligni</name>
    <dbReference type="NCBI Taxonomy" id="569860"/>
    <lineage>
        <taxon>Bacteria</taxon>
        <taxon>Pseudomonadati</taxon>
        <taxon>Pseudomonadota</taxon>
        <taxon>Alphaproteobacteria</taxon>
        <taxon>Hyphomicrobiales</taxon>
        <taxon>Beijerinckiaceae</taxon>
        <taxon>Methylovirgula</taxon>
    </lineage>
</organism>